<evidence type="ECO:0000256" key="4">
    <source>
        <dbReference type="ARBA" id="ARBA00022691"/>
    </source>
</evidence>
<evidence type="ECO:0000256" key="2">
    <source>
        <dbReference type="ARBA" id="ARBA00012340"/>
    </source>
</evidence>
<keyword evidence="3" id="KW-0673">Quorum sensing</keyword>
<keyword evidence="5" id="KW-0071">Autoinducer synthesis</keyword>
<organism evidence="7 8">
    <name type="scientific">Photobacterium kishitanii</name>
    <dbReference type="NCBI Taxonomy" id="318456"/>
    <lineage>
        <taxon>Bacteria</taxon>
        <taxon>Pseudomonadati</taxon>
        <taxon>Pseudomonadota</taxon>
        <taxon>Gammaproteobacteria</taxon>
        <taxon>Vibrionales</taxon>
        <taxon>Vibrionaceae</taxon>
        <taxon>Photobacterium</taxon>
    </lineage>
</organism>
<evidence type="ECO:0000313" key="8">
    <source>
        <dbReference type="Proteomes" id="UP000241426"/>
    </source>
</evidence>
<reference evidence="7 8" key="1">
    <citation type="submission" date="2018-01" db="EMBL/GenBank/DDBJ databases">
        <title>Whole genome sequencing of Histamine producing bacteria.</title>
        <authorList>
            <person name="Butler K."/>
        </authorList>
    </citation>
    <scope>NUCLEOTIDE SEQUENCE [LARGE SCALE GENOMIC DNA]</scope>
    <source>
        <strain evidence="7 8">FS-7.2</strain>
    </source>
</reference>
<comment type="catalytic activity">
    <reaction evidence="6">
        <text>a fatty acyl-[ACP] + S-adenosyl-L-methionine = an N-acyl-L-homoserine lactone + S-methyl-5'-thioadenosine + holo-[ACP] + H(+)</text>
        <dbReference type="Rhea" id="RHEA:10096"/>
        <dbReference type="Rhea" id="RHEA-COMP:9685"/>
        <dbReference type="Rhea" id="RHEA-COMP:14125"/>
        <dbReference type="ChEBI" id="CHEBI:15378"/>
        <dbReference type="ChEBI" id="CHEBI:17509"/>
        <dbReference type="ChEBI" id="CHEBI:55474"/>
        <dbReference type="ChEBI" id="CHEBI:59789"/>
        <dbReference type="ChEBI" id="CHEBI:64479"/>
        <dbReference type="ChEBI" id="CHEBI:138651"/>
        <dbReference type="EC" id="2.3.1.184"/>
    </reaction>
</comment>
<dbReference type="Pfam" id="PF17327">
    <property type="entry name" value="AHL_synthase"/>
    <property type="match status" value="1"/>
</dbReference>
<dbReference type="InterPro" id="IPR035304">
    <property type="entry name" value="AHL_synthase"/>
</dbReference>
<protein>
    <recommendedName>
        <fullName evidence="2">acyl-homoserine-lactone synthase</fullName>
        <ecNumber evidence="2">2.3.1.184</ecNumber>
    </recommendedName>
</protein>
<evidence type="ECO:0000256" key="1">
    <source>
        <dbReference type="ARBA" id="ARBA00009683"/>
    </source>
</evidence>
<dbReference type="RefSeq" id="WP_107289722.1">
    <property type="nucleotide sequence ID" value="NZ_PYNF01000010.1"/>
</dbReference>
<comment type="similarity">
    <text evidence="1">Belongs to the LuxM / VanM family.</text>
</comment>
<evidence type="ECO:0000256" key="5">
    <source>
        <dbReference type="ARBA" id="ARBA00022929"/>
    </source>
</evidence>
<proteinExistence type="inferred from homology"/>
<dbReference type="AlphaFoldDB" id="A0A2T3KGW4"/>
<dbReference type="EC" id="2.3.1.184" evidence="2"/>
<sequence>MHIFTTLYILIMNCLDDLITSFPKRSADYPSLSQKQRGLNFIHTYIHQHGEYDIFSKIISHRIAQIQTCENYRGNLHQTFTSDIANQICGHSLLDGLPEIYLDIEKLAISLFGNILSCWAEYESYKILGRVQHYQNNHMAALNRVHTCAPNEFISEIVMHIEKDERLFMTHHYNKPMLLSDAIVLTNIETFIKEQHWYEMLYYLNLSQKGQHFIMLQGDEDGLATITSTALIQGWELRDNWLTFNPFFQNSHWQVDVNEKKLNALRQTGIFSDALSFTYHPFSILEFETQLADTLIDDKAICEVLRLTVSGPSAKRQFFLYQSQKMLMKILHEQGKPIVFTIIEQPSMILFYQALNRDSHTELPYINTAYQDVNASGLVTYKGFWLTKHLSELFKQNSFKDYKKKVIGMRRAVRETTNA</sequence>
<evidence type="ECO:0000256" key="3">
    <source>
        <dbReference type="ARBA" id="ARBA00022654"/>
    </source>
</evidence>
<comment type="caution">
    <text evidence="7">The sequence shown here is derived from an EMBL/GenBank/DDBJ whole genome shotgun (WGS) entry which is preliminary data.</text>
</comment>
<dbReference type="Proteomes" id="UP000241426">
    <property type="component" value="Unassembled WGS sequence"/>
</dbReference>
<evidence type="ECO:0000313" key="7">
    <source>
        <dbReference type="EMBL" id="PSU98195.1"/>
    </source>
</evidence>
<gene>
    <name evidence="7" type="ORF">C9J27_13110</name>
</gene>
<dbReference type="GO" id="GO:0009372">
    <property type="term" value="P:quorum sensing"/>
    <property type="evidence" value="ECO:0007669"/>
    <property type="project" value="UniProtKB-KW"/>
</dbReference>
<keyword evidence="4" id="KW-0949">S-adenosyl-L-methionine</keyword>
<name>A0A2T3KGW4_9GAMM</name>
<dbReference type="EMBL" id="PYNF01000010">
    <property type="protein sequence ID" value="PSU98195.1"/>
    <property type="molecule type" value="Genomic_DNA"/>
</dbReference>
<evidence type="ECO:0000256" key="6">
    <source>
        <dbReference type="ARBA" id="ARBA00048576"/>
    </source>
</evidence>
<dbReference type="GO" id="GO:0061579">
    <property type="term" value="F:N-acyl homoserine lactone synthase activity"/>
    <property type="evidence" value="ECO:0007669"/>
    <property type="project" value="UniProtKB-EC"/>
</dbReference>
<accession>A0A2T3KGW4</accession>